<feature type="domain" description="D-isomer specific 2-hydroxyacid dehydrogenase NAD-binding" evidence="5">
    <location>
        <begin position="111"/>
        <end position="291"/>
    </location>
</feature>
<keyword evidence="1 3" id="KW-0560">Oxidoreductase</keyword>
<evidence type="ECO:0000259" key="4">
    <source>
        <dbReference type="Pfam" id="PF00389"/>
    </source>
</evidence>
<evidence type="ECO:0000313" key="6">
    <source>
        <dbReference type="EMBL" id="OUJ12469.1"/>
    </source>
</evidence>
<dbReference type="Proteomes" id="UP000194931">
    <property type="component" value="Unassembled WGS sequence"/>
</dbReference>
<keyword evidence="2" id="KW-0520">NAD</keyword>
<dbReference type="PROSITE" id="PS00671">
    <property type="entry name" value="D_2_HYDROXYACID_DH_3"/>
    <property type="match status" value="1"/>
</dbReference>
<dbReference type="InterPro" id="IPR006140">
    <property type="entry name" value="D-isomer_DH_NAD-bd"/>
</dbReference>
<dbReference type="SUPFAM" id="SSF52283">
    <property type="entry name" value="Formate/glycerate dehydrogenase catalytic domain-like"/>
    <property type="match status" value="1"/>
</dbReference>
<keyword evidence="7" id="KW-1185">Reference proteome</keyword>
<accession>A0A252BU56</accession>
<dbReference type="Pfam" id="PF02826">
    <property type="entry name" value="2-Hacid_dh_C"/>
    <property type="match status" value="1"/>
</dbReference>
<dbReference type="InterPro" id="IPR006139">
    <property type="entry name" value="D-isomer_2_OHA_DH_cat_dom"/>
</dbReference>
<dbReference type="Gene3D" id="3.40.50.720">
    <property type="entry name" value="NAD(P)-binding Rossmann-like Domain"/>
    <property type="match status" value="2"/>
</dbReference>
<dbReference type="PANTHER" id="PTHR43333:SF1">
    <property type="entry name" value="D-ISOMER SPECIFIC 2-HYDROXYACID DEHYDROGENASE NAD-BINDING DOMAIN-CONTAINING PROTEIN"/>
    <property type="match status" value="1"/>
</dbReference>
<dbReference type="OrthoDB" id="9793626at2"/>
<feature type="domain" description="D-isomer specific 2-hydroxyacid dehydrogenase catalytic" evidence="4">
    <location>
        <begin position="39"/>
        <end position="322"/>
    </location>
</feature>
<dbReference type="Pfam" id="PF00389">
    <property type="entry name" value="2-Hacid_dh"/>
    <property type="match status" value="1"/>
</dbReference>
<organism evidence="6 7">
    <name type="scientific">Acetobacter okinawensis</name>
    <dbReference type="NCBI Taxonomy" id="1076594"/>
    <lineage>
        <taxon>Bacteria</taxon>
        <taxon>Pseudomonadati</taxon>
        <taxon>Pseudomonadota</taxon>
        <taxon>Alphaproteobacteria</taxon>
        <taxon>Acetobacterales</taxon>
        <taxon>Acetobacteraceae</taxon>
        <taxon>Acetobacter</taxon>
    </lineage>
</organism>
<dbReference type="EMBL" id="JOPJ01000014">
    <property type="protein sequence ID" value="OUJ12469.1"/>
    <property type="molecule type" value="Genomic_DNA"/>
</dbReference>
<evidence type="ECO:0000256" key="1">
    <source>
        <dbReference type="ARBA" id="ARBA00023002"/>
    </source>
</evidence>
<sequence>MTKPWRGDKPQICVAHAHYDLKGELARRGSPYPCTQVTSLDALEKVAHDAEVLVVSMLWKDRILDWTPNLKLVQSVSAGVDHYGQDLFRERGIHLCSAQGVNANAVSDHAMGLLLNLSRRLYEARDDQKKSYWRPTSTKADERLHELSSKTVLIVGFGGIGARVASLCRAFGMNVIAMRRSVPETSPEGVRIIGQKDFLSTLPLADVVILTCPLTPETFGLMGVDAFAAMRPDAVLINVARGKVVDEAAMIDVLQSGKLAAAALDTFVEEPLPASSPLWGMENVVVTPHAAGETQFYERNVVDILLHNIQAMETGGALKNQIV</sequence>
<dbReference type="STRING" id="1236501.GCA_000613865_02083"/>
<dbReference type="InterPro" id="IPR029753">
    <property type="entry name" value="D-isomer_DH_CS"/>
</dbReference>
<dbReference type="InterPro" id="IPR036291">
    <property type="entry name" value="NAD(P)-bd_dom_sf"/>
</dbReference>
<dbReference type="eggNOG" id="COG0111">
    <property type="taxonomic scope" value="Bacteria"/>
</dbReference>
<dbReference type="CDD" id="cd05300">
    <property type="entry name" value="2-Hacid_dh_1"/>
    <property type="match status" value="1"/>
</dbReference>
<dbReference type="AlphaFoldDB" id="A0A252BU56"/>
<evidence type="ECO:0000256" key="2">
    <source>
        <dbReference type="ARBA" id="ARBA00023027"/>
    </source>
</evidence>
<evidence type="ECO:0000256" key="3">
    <source>
        <dbReference type="RuleBase" id="RU003719"/>
    </source>
</evidence>
<dbReference type="RefSeq" id="WP_086639228.1">
    <property type="nucleotide sequence ID" value="NZ_JOPJ01000014.1"/>
</dbReference>
<comment type="caution">
    <text evidence="6">The sequence shown here is derived from an EMBL/GenBank/DDBJ whole genome shotgun (WGS) entry which is preliminary data.</text>
</comment>
<evidence type="ECO:0000313" key="7">
    <source>
        <dbReference type="Proteomes" id="UP000194931"/>
    </source>
</evidence>
<proteinExistence type="inferred from homology"/>
<evidence type="ECO:0008006" key="8">
    <source>
        <dbReference type="Google" id="ProtNLM"/>
    </source>
</evidence>
<reference evidence="7" key="1">
    <citation type="submission" date="2014-06" db="EMBL/GenBank/DDBJ databases">
        <authorList>
            <person name="Winans N.J."/>
            <person name="Newell P.D."/>
            <person name="Douglas A.E."/>
        </authorList>
    </citation>
    <scope>NUCLEOTIDE SEQUENCE [LARGE SCALE GENOMIC DNA]</scope>
</reference>
<protein>
    <recommendedName>
        <fullName evidence="8">2-hydroxyacid dehydrogenase</fullName>
    </recommendedName>
</protein>
<evidence type="ECO:0000259" key="5">
    <source>
        <dbReference type="Pfam" id="PF02826"/>
    </source>
</evidence>
<comment type="similarity">
    <text evidence="3">Belongs to the D-isomer specific 2-hydroxyacid dehydrogenase family.</text>
</comment>
<dbReference type="GO" id="GO:0016616">
    <property type="term" value="F:oxidoreductase activity, acting on the CH-OH group of donors, NAD or NADP as acceptor"/>
    <property type="evidence" value="ECO:0007669"/>
    <property type="project" value="InterPro"/>
</dbReference>
<name>A0A252BU56_9PROT</name>
<dbReference type="PANTHER" id="PTHR43333">
    <property type="entry name" value="2-HACID_DH_C DOMAIN-CONTAINING PROTEIN"/>
    <property type="match status" value="1"/>
</dbReference>
<dbReference type="SUPFAM" id="SSF51735">
    <property type="entry name" value="NAD(P)-binding Rossmann-fold domains"/>
    <property type="match status" value="1"/>
</dbReference>
<dbReference type="GO" id="GO:0051287">
    <property type="term" value="F:NAD binding"/>
    <property type="evidence" value="ECO:0007669"/>
    <property type="project" value="InterPro"/>
</dbReference>
<gene>
    <name evidence="6" type="ORF">HK26_01950</name>
</gene>